<comment type="subcellular location">
    <subcellularLocation>
        <location evidence="1">Mitochondrion inner membrane</location>
        <topology evidence="1">Single-pass membrane protein</topology>
    </subcellularLocation>
</comment>
<dbReference type="GO" id="GO:0015031">
    <property type="term" value="P:protein transport"/>
    <property type="evidence" value="ECO:0007669"/>
    <property type="project" value="UniProtKB-KW"/>
</dbReference>
<dbReference type="Pfam" id="PF03031">
    <property type="entry name" value="NIF"/>
    <property type="match status" value="1"/>
</dbReference>
<dbReference type="Gene3D" id="3.40.50.1000">
    <property type="entry name" value="HAD superfamily/HAD-like"/>
    <property type="match status" value="1"/>
</dbReference>
<dbReference type="PANTHER" id="PTHR12210">
    <property type="entry name" value="DULLARD PROTEIN PHOSPHATASE"/>
    <property type="match status" value="1"/>
</dbReference>
<proteinExistence type="inferred from homology"/>
<keyword evidence="1" id="KW-0496">Mitochondrion</keyword>
<evidence type="ECO:0000256" key="2">
    <source>
        <dbReference type="SAM" id="MobiDB-lite"/>
    </source>
</evidence>
<comment type="similarity">
    <text evidence="1">Belongs to the TIM50 family.</text>
</comment>
<evidence type="ECO:0000259" key="3">
    <source>
        <dbReference type="PROSITE" id="PS50969"/>
    </source>
</evidence>
<keyword evidence="1" id="KW-0813">Transport</keyword>
<keyword evidence="1" id="KW-0653">Protein transport</keyword>
<accession>A0A1D1ZET1</accession>
<dbReference type="SMART" id="SM00577">
    <property type="entry name" value="CPDc"/>
    <property type="match status" value="1"/>
</dbReference>
<dbReference type="InterPro" id="IPR050365">
    <property type="entry name" value="TIM50"/>
</dbReference>
<dbReference type="EMBL" id="GDJX01002631">
    <property type="protein sequence ID" value="JAT65305.1"/>
    <property type="molecule type" value="Transcribed_RNA"/>
</dbReference>
<dbReference type="PROSITE" id="PS50969">
    <property type="entry name" value="FCP1"/>
    <property type="match status" value="1"/>
</dbReference>
<dbReference type="AlphaFoldDB" id="A0A1D1ZET1"/>
<dbReference type="SUPFAM" id="SSF56784">
    <property type="entry name" value="HAD-like"/>
    <property type="match status" value="1"/>
</dbReference>
<dbReference type="InterPro" id="IPR023214">
    <property type="entry name" value="HAD_sf"/>
</dbReference>
<keyword evidence="1" id="KW-0809">Transit peptide</keyword>
<evidence type="ECO:0000313" key="4">
    <source>
        <dbReference type="EMBL" id="JAT65305.1"/>
    </source>
</evidence>
<keyword evidence="1" id="KW-0811">Translocation</keyword>
<sequence>MASGVRRCNGHQDGDQGDGAPASLEHSIQQQLPFIEKLRISSPSCRKLLILDLNGLLAHTFFDDQGVKVPNSRRPDAIMGRKYVFKRPFCREFLGFCFENFDVAIWSSATRRNVEGVIKCIMGVFADRLIFIWDQANCTDSGFKTLEKNDKPLFLKELEKLWGKDAKYHLPQRYRGRYSSSNTLLIDDSPYKALLNPPHTAIFPQPYKVEHTDDASLGPGGELRVFLEGLAARDVDVPSYVGSHPIGQQPITPAHHQWAFYSQVVNALSIRAPVVHASRPSAMSKKAIF</sequence>
<evidence type="ECO:0000256" key="1">
    <source>
        <dbReference type="RuleBase" id="RU365079"/>
    </source>
</evidence>
<dbReference type="InterPro" id="IPR004274">
    <property type="entry name" value="FCP1_dom"/>
</dbReference>
<organism evidence="4">
    <name type="scientific">Anthurium amnicola</name>
    <dbReference type="NCBI Taxonomy" id="1678845"/>
    <lineage>
        <taxon>Eukaryota</taxon>
        <taxon>Viridiplantae</taxon>
        <taxon>Streptophyta</taxon>
        <taxon>Embryophyta</taxon>
        <taxon>Tracheophyta</taxon>
        <taxon>Spermatophyta</taxon>
        <taxon>Magnoliopsida</taxon>
        <taxon>Liliopsida</taxon>
        <taxon>Araceae</taxon>
        <taxon>Pothoideae</taxon>
        <taxon>Potheae</taxon>
        <taxon>Anthurium</taxon>
    </lineage>
</organism>
<protein>
    <recommendedName>
        <fullName evidence="1">Mitochondrial import inner membrane translocase subunit TIM50</fullName>
    </recommendedName>
</protein>
<comment type="subunit">
    <text evidence="1">Component of the TIM23 complex.</text>
</comment>
<name>A0A1D1ZET1_9ARAE</name>
<gene>
    <name evidence="4" type="primary">SPBC1271.03c_5</name>
    <name evidence="4" type="ORF">g.60393</name>
</gene>
<feature type="region of interest" description="Disordered" evidence="2">
    <location>
        <begin position="1"/>
        <end position="22"/>
    </location>
</feature>
<dbReference type="GO" id="GO:0005744">
    <property type="term" value="C:TIM23 mitochondrial import inner membrane translocase complex"/>
    <property type="evidence" value="ECO:0007669"/>
    <property type="project" value="UniProtKB-UniRule"/>
</dbReference>
<dbReference type="InterPro" id="IPR036412">
    <property type="entry name" value="HAD-like_sf"/>
</dbReference>
<comment type="function">
    <text evidence="1">Essential component of the TIM23 complex, a complex that mediates the translocation of transit peptide-containing proteins across the mitochondrial inner membrane.</text>
</comment>
<reference evidence="4" key="1">
    <citation type="submission" date="2015-07" db="EMBL/GenBank/DDBJ databases">
        <title>Transcriptome Assembly of Anthurium amnicola.</title>
        <authorList>
            <person name="Suzuki J."/>
        </authorList>
    </citation>
    <scope>NUCLEOTIDE SEQUENCE</scope>
</reference>
<feature type="domain" description="FCP1 homology" evidence="3">
    <location>
        <begin position="42"/>
        <end position="230"/>
    </location>
</feature>